<evidence type="ECO:0000256" key="1">
    <source>
        <dbReference type="ARBA" id="ARBA00004651"/>
    </source>
</evidence>
<dbReference type="SUPFAM" id="SSF81345">
    <property type="entry name" value="ABC transporter involved in vitamin B12 uptake, BtuC"/>
    <property type="match status" value="1"/>
</dbReference>
<evidence type="ECO:0000256" key="6">
    <source>
        <dbReference type="ARBA" id="ARBA00022989"/>
    </source>
</evidence>
<comment type="subcellular location">
    <subcellularLocation>
        <location evidence="1 8">Cell membrane</location>
        <topology evidence="1 8">Multi-pass membrane protein</topology>
    </subcellularLocation>
</comment>
<feature type="transmembrane region" description="Helical" evidence="9">
    <location>
        <begin position="98"/>
        <end position="117"/>
    </location>
</feature>
<organism evidence="10 11">
    <name type="scientific">Citroniella saccharovorans</name>
    <dbReference type="NCBI Taxonomy" id="2053367"/>
    <lineage>
        <taxon>Bacteria</taxon>
        <taxon>Bacillati</taxon>
        <taxon>Bacillota</taxon>
        <taxon>Tissierellia</taxon>
        <taxon>Tissierellales</taxon>
        <taxon>Peptoniphilaceae</taxon>
        <taxon>Citroniella</taxon>
    </lineage>
</organism>
<sequence>MIDFLRYSFISNYQTLLVLLVTAIACSLIGVFLVLRSLSMLADAISHSILLGIVIAYFIVKDISSVYLVFGAALFGIITVFSIESLSKTKLVKNDDAVGIVFPMFFALAVILITKYARNVHLDVDVVLMGEVIMAPLNTMNFFGYEIPKSLFEMSVIGILNLAFIIVFFKELKLTTFDTEFAKIAGFSEVLLFYALMTLTSFTTVVAFEAVGAILVISFLIAPAASAYLISKNLRVMILISVLYSIINSVLGFLLAMYFNLSMSGMSATMAGITFLLTFLFNKNGFLMKILRRKKNHVEFKKDTFVIHVGNHQERANASDELGLTTIAKHLSWRKRRYRKI</sequence>
<evidence type="ECO:0000256" key="3">
    <source>
        <dbReference type="ARBA" id="ARBA00022448"/>
    </source>
</evidence>
<evidence type="ECO:0000256" key="7">
    <source>
        <dbReference type="ARBA" id="ARBA00023136"/>
    </source>
</evidence>
<evidence type="ECO:0000256" key="5">
    <source>
        <dbReference type="ARBA" id="ARBA00022692"/>
    </source>
</evidence>
<dbReference type="Proteomes" id="UP001357733">
    <property type="component" value="Unassembled WGS sequence"/>
</dbReference>
<proteinExistence type="inferred from homology"/>
<feature type="transmembrane region" description="Helical" evidence="9">
    <location>
        <begin position="150"/>
        <end position="169"/>
    </location>
</feature>
<feature type="transmembrane region" description="Helical" evidence="9">
    <location>
        <begin position="265"/>
        <end position="286"/>
    </location>
</feature>
<comment type="caution">
    <text evidence="10">The sequence shown here is derived from an EMBL/GenBank/DDBJ whole genome shotgun (WGS) entry which is preliminary data.</text>
</comment>
<feature type="transmembrane region" description="Helical" evidence="9">
    <location>
        <begin position="236"/>
        <end position="259"/>
    </location>
</feature>
<evidence type="ECO:0000313" key="10">
    <source>
        <dbReference type="EMBL" id="MEB3429798.1"/>
    </source>
</evidence>
<keyword evidence="3 8" id="KW-0813">Transport</keyword>
<feature type="transmembrane region" description="Helical" evidence="9">
    <location>
        <begin position="205"/>
        <end position="229"/>
    </location>
</feature>
<evidence type="ECO:0000256" key="9">
    <source>
        <dbReference type="SAM" id="Phobius"/>
    </source>
</evidence>
<dbReference type="GO" id="GO:0043190">
    <property type="term" value="C:ATP-binding cassette (ABC) transporter complex"/>
    <property type="evidence" value="ECO:0007669"/>
    <property type="project" value="InterPro"/>
</dbReference>
<name>A0AAW9MVL2_9FIRM</name>
<keyword evidence="4" id="KW-1003">Cell membrane</keyword>
<accession>A0AAW9MVL2</accession>
<dbReference type="GO" id="GO:0010043">
    <property type="term" value="P:response to zinc ion"/>
    <property type="evidence" value="ECO:0007669"/>
    <property type="project" value="TreeGrafter"/>
</dbReference>
<dbReference type="PANTHER" id="PTHR30477:SF8">
    <property type="entry name" value="METAL TRANSPORT SYSTEM MEMBRANE PROTEIN CT_070-RELATED"/>
    <property type="match status" value="1"/>
</dbReference>
<feature type="transmembrane region" description="Helical" evidence="9">
    <location>
        <begin position="12"/>
        <end position="34"/>
    </location>
</feature>
<evidence type="ECO:0000256" key="4">
    <source>
        <dbReference type="ARBA" id="ARBA00022475"/>
    </source>
</evidence>
<feature type="transmembrane region" description="Helical" evidence="9">
    <location>
        <begin position="66"/>
        <end position="86"/>
    </location>
</feature>
<dbReference type="RefSeq" id="WP_324619958.1">
    <property type="nucleotide sequence ID" value="NZ_JAYKOT010000003.1"/>
</dbReference>
<keyword evidence="6 9" id="KW-1133">Transmembrane helix</keyword>
<reference evidence="10 11" key="1">
    <citation type="submission" date="2024-01" db="EMBL/GenBank/DDBJ databases">
        <title>Complete genome sequence of Citroniella saccharovorans strain M6.X9, isolated from human fecal sample.</title>
        <authorList>
            <person name="Cheng G."/>
            <person name="Westerholm M."/>
            <person name="Schnurer A."/>
        </authorList>
    </citation>
    <scope>NUCLEOTIDE SEQUENCE [LARGE SCALE GENOMIC DNA]</scope>
    <source>
        <strain evidence="10 11">DSM 29873</strain>
    </source>
</reference>
<dbReference type="EMBL" id="JAYKOT010000003">
    <property type="protein sequence ID" value="MEB3429798.1"/>
    <property type="molecule type" value="Genomic_DNA"/>
</dbReference>
<dbReference type="PROSITE" id="PS51257">
    <property type="entry name" value="PROKAR_LIPOPROTEIN"/>
    <property type="match status" value="1"/>
</dbReference>
<evidence type="ECO:0000313" key="11">
    <source>
        <dbReference type="Proteomes" id="UP001357733"/>
    </source>
</evidence>
<feature type="transmembrane region" description="Helical" evidence="9">
    <location>
        <begin position="41"/>
        <end position="60"/>
    </location>
</feature>
<dbReference type="GO" id="GO:0055085">
    <property type="term" value="P:transmembrane transport"/>
    <property type="evidence" value="ECO:0007669"/>
    <property type="project" value="InterPro"/>
</dbReference>
<keyword evidence="5 8" id="KW-0812">Transmembrane</keyword>
<evidence type="ECO:0000256" key="2">
    <source>
        <dbReference type="ARBA" id="ARBA00008034"/>
    </source>
</evidence>
<keyword evidence="11" id="KW-1185">Reference proteome</keyword>
<evidence type="ECO:0000256" key="8">
    <source>
        <dbReference type="RuleBase" id="RU003943"/>
    </source>
</evidence>
<dbReference type="InterPro" id="IPR001626">
    <property type="entry name" value="ABC_TroCD"/>
</dbReference>
<protein>
    <submittedName>
        <fullName evidence="10">Metal ABC transporter permease</fullName>
    </submittedName>
</protein>
<dbReference type="AlphaFoldDB" id="A0AAW9MVL2"/>
<dbReference type="Gene3D" id="1.10.3470.10">
    <property type="entry name" value="ABC transporter involved in vitamin B12 uptake, BtuC"/>
    <property type="match status" value="1"/>
</dbReference>
<dbReference type="Pfam" id="PF00950">
    <property type="entry name" value="ABC-3"/>
    <property type="match status" value="1"/>
</dbReference>
<comment type="similarity">
    <text evidence="2 8">Belongs to the ABC-3 integral membrane protein family.</text>
</comment>
<dbReference type="CDD" id="cd06550">
    <property type="entry name" value="TM_ABC_iron-siderophores_like"/>
    <property type="match status" value="1"/>
</dbReference>
<dbReference type="PANTHER" id="PTHR30477">
    <property type="entry name" value="ABC-TRANSPORTER METAL-BINDING PROTEIN"/>
    <property type="match status" value="1"/>
</dbReference>
<keyword evidence="7 9" id="KW-0472">Membrane</keyword>
<gene>
    <name evidence="10" type="ORF">VLK81_07230</name>
</gene>
<dbReference type="InterPro" id="IPR037294">
    <property type="entry name" value="ABC_BtuC-like"/>
</dbReference>